<proteinExistence type="predicted"/>
<comment type="caution">
    <text evidence="2">The sequence shown here is derived from an EMBL/GenBank/DDBJ whole genome shotgun (WGS) entry which is preliminary data.</text>
</comment>
<dbReference type="Pfam" id="PF12697">
    <property type="entry name" value="Abhydrolase_6"/>
    <property type="match status" value="1"/>
</dbReference>
<dbReference type="InterPro" id="IPR029058">
    <property type="entry name" value="AB_hydrolase_fold"/>
</dbReference>
<dbReference type="InterPro" id="IPR000073">
    <property type="entry name" value="AB_hydrolase_1"/>
</dbReference>
<evidence type="ECO:0000259" key="1">
    <source>
        <dbReference type="Pfam" id="PF12697"/>
    </source>
</evidence>
<dbReference type="AlphaFoldDB" id="A0A9W6S8X5"/>
<dbReference type="SUPFAM" id="SSF53474">
    <property type="entry name" value="alpha/beta-Hydrolases"/>
    <property type="match status" value="1"/>
</dbReference>
<keyword evidence="3" id="KW-1185">Reference proteome</keyword>
<feature type="domain" description="AB hydrolase-1" evidence="1">
    <location>
        <begin position="16"/>
        <end position="221"/>
    </location>
</feature>
<gene>
    <name evidence="2" type="ORF">Airi02_059060</name>
</gene>
<reference evidence="2" key="1">
    <citation type="submission" date="2023-03" db="EMBL/GenBank/DDBJ databases">
        <title>Actinoallomurus iriomotensis NBRC 103684.</title>
        <authorList>
            <person name="Ichikawa N."/>
            <person name="Sato H."/>
            <person name="Tonouchi N."/>
        </authorList>
    </citation>
    <scope>NUCLEOTIDE SEQUENCE</scope>
    <source>
        <strain evidence="2">NBRC 103684</strain>
    </source>
</reference>
<dbReference type="PANTHER" id="PTHR43798">
    <property type="entry name" value="MONOACYLGLYCEROL LIPASE"/>
    <property type="match status" value="1"/>
</dbReference>
<dbReference type="PANTHER" id="PTHR43798:SF33">
    <property type="entry name" value="HYDROLASE, PUTATIVE (AFU_ORTHOLOGUE AFUA_2G14860)-RELATED"/>
    <property type="match status" value="1"/>
</dbReference>
<dbReference type="RefSeq" id="WP_285577445.1">
    <property type="nucleotide sequence ID" value="NZ_BSTK01000009.1"/>
</dbReference>
<dbReference type="Proteomes" id="UP001165074">
    <property type="component" value="Unassembled WGS sequence"/>
</dbReference>
<dbReference type="Gene3D" id="3.40.50.1820">
    <property type="entry name" value="alpha/beta hydrolase"/>
    <property type="match status" value="1"/>
</dbReference>
<dbReference type="InterPro" id="IPR050266">
    <property type="entry name" value="AB_hydrolase_sf"/>
</dbReference>
<dbReference type="EMBL" id="BSTK01000009">
    <property type="protein sequence ID" value="GLY87977.1"/>
    <property type="molecule type" value="Genomic_DNA"/>
</dbReference>
<protein>
    <recommendedName>
        <fullName evidence="1">AB hydrolase-1 domain-containing protein</fullName>
    </recommendedName>
</protein>
<sequence length="245" mass="27127">MKLNVMEWGAGDRYALLVHGLFSDATSWHRAGPALAERGYHVLAPDLRGHGQSPRGRYSPFDWAMDLVDTLPARAEIAIGHSLGGLVLGMAAELLSPGSAVYLDPAWRMSAHAHEEYREIWLGWLDWTDKEQLRVHLGGRWPDEDVDLRWESMWLADPAVIPGLVPGGGHDLSPERAGMPSLVLAADPSDFIPHEHARELRERGLTVETFAGCGHSAFREDFPRFLDRLDAWIEAVGRRAAGDAS</sequence>
<evidence type="ECO:0000313" key="2">
    <source>
        <dbReference type="EMBL" id="GLY87977.1"/>
    </source>
</evidence>
<accession>A0A9W6S8X5</accession>
<dbReference type="GO" id="GO:0016020">
    <property type="term" value="C:membrane"/>
    <property type="evidence" value="ECO:0007669"/>
    <property type="project" value="TreeGrafter"/>
</dbReference>
<name>A0A9W6S8X5_9ACTN</name>
<dbReference type="GO" id="GO:0003824">
    <property type="term" value="F:catalytic activity"/>
    <property type="evidence" value="ECO:0007669"/>
    <property type="project" value="UniProtKB-ARBA"/>
</dbReference>
<evidence type="ECO:0000313" key="3">
    <source>
        <dbReference type="Proteomes" id="UP001165074"/>
    </source>
</evidence>
<organism evidence="2 3">
    <name type="scientific">Actinoallomurus iriomotensis</name>
    <dbReference type="NCBI Taxonomy" id="478107"/>
    <lineage>
        <taxon>Bacteria</taxon>
        <taxon>Bacillati</taxon>
        <taxon>Actinomycetota</taxon>
        <taxon>Actinomycetes</taxon>
        <taxon>Streptosporangiales</taxon>
        <taxon>Thermomonosporaceae</taxon>
        <taxon>Actinoallomurus</taxon>
    </lineage>
</organism>